<keyword evidence="2" id="KW-0255">Endonuclease</keyword>
<comment type="caution">
    <text evidence="2">The sequence shown here is derived from an EMBL/GenBank/DDBJ whole genome shotgun (WGS) entry which is preliminary data.</text>
</comment>
<protein>
    <submittedName>
        <fullName evidence="2">Endonuclease YncB(Thermonuclease family)</fullName>
    </submittedName>
</protein>
<name>A0ABU0HN99_9HYPH</name>
<feature type="region of interest" description="Disordered" evidence="1">
    <location>
        <begin position="108"/>
        <end position="128"/>
    </location>
</feature>
<feature type="region of interest" description="Disordered" evidence="1">
    <location>
        <begin position="1"/>
        <end position="23"/>
    </location>
</feature>
<evidence type="ECO:0000313" key="2">
    <source>
        <dbReference type="EMBL" id="MDQ0443781.1"/>
    </source>
</evidence>
<sequence length="443" mass="45611">MTASTAAAELESGASHPELDAPDRAALLDTLRSEVRRARPHPVAERILLLILQAAVEPQAAEPGYRILDRQGLPRLHGAGEGAEPRPFTLADLIDEQRIKHPGLFMPPEPARAEAGEGAEQDAASAAGTLATGASEMRAATARFIGSQSVRARSLAEQSSVQGRALARSAAGALTALRGRLRRDAPLADDADFAGEPRSDRVRDALTERLGGLRDRLGVAGDADGHRGRFWLGAAALATGAVVLLAVIVNAPRGPDTATAPASRPAAPANPAPANPTAANPAPATPTQANSAPAAPEVARSPGSEPQQSARAPAAQDNVTPPPEGDGRGDADTDAPPPANALTGPVQVIDTATLKVGGKLVHLFGVEWVRGGQADELARYIAGRTVSCLPAPGSESMNCSVDGRDLSEVVLYNGGGRASPEASPELVAAEDHARSERLGVWKR</sequence>
<evidence type="ECO:0000313" key="3">
    <source>
        <dbReference type="Proteomes" id="UP001236369"/>
    </source>
</evidence>
<dbReference type="Proteomes" id="UP001236369">
    <property type="component" value="Unassembled WGS sequence"/>
</dbReference>
<dbReference type="InterPro" id="IPR035437">
    <property type="entry name" value="SNase_OB-fold_sf"/>
</dbReference>
<feature type="compositionally biased region" description="Low complexity" evidence="1">
    <location>
        <begin position="257"/>
        <end position="267"/>
    </location>
</feature>
<organism evidence="2 3">
    <name type="scientific">Methylobacterium persicinum</name>
    <dbReference type="NCBI Taxonomy" id="374426"/>
    <lineage>
        <taxon>Bacteria</taxon>
        <taxon>Pseudomonadati</taxon>
        <taxon>Pseudomonadota</taxon>
        <taxon>Alphaproteobacteria</taxon>
        <taxon>Hyphomicrobiales</taxon>
        <taxon>Methylobacteriaceae</taxon>
        <taxon>Methylobacterium</taxon>
    </lineage>
</organism>
<keyword evidence="2" id="KW-0540">Nuclease</keyword>
<keyword evidence="3" id="KW-1185">Reference proteome</keyword>
<keyword evidence="2" id="KW-0378">Hydrolase</keyword>
<reference evidence="2 3" key="1">
    <citation type="submission" date="2023-07" db="EMBL/GenBank/DDBJ databases">
        <title>Genomic Encyclopedia of Type Strains, Phase IV (KMG-IV): sequencing the most valuable type-strain genomes for metagenomic binning, comparative biology and taxonomic classification.</title>
        <authorList>
            <person name="Goeker M."/>
        </authorList>
    </citation>
    <scope>NUCLEOTIDE SEQUENCE [LARGE SCALE GENOMIC DNA]</scope>
    <source>
        <strain evidence="2 3">DSM 19562</strain>
    </source>
</reference>
<feature type="compositionally biased region" description="Low complexity" evidence="1">
    <location>
        <begin position="275"/>
        <end position="296"/>
    </location>
</feature>
<accession>A0ABU0HN99</accession>
<dbReference type="GO" id="GO:0004519">
    <property type="term" value="F:endonuclease activity"/>
    <property type="evidence" value="ECO:0007669"/>
    <property type="project" value="UniProtKB-KW"/>
</dbReference>
<gene>
    <name evidence="2" type="ORF">QO016_003287</name>
</gene>
<feature type="region of interest" description="Disordered" evidence="1">
    <location>
        <begin position="256"/>
        <end position="343"/>
    </location>
</feature>
<proteinExistence type="predicted"/>
<evidence type="ECO:0000256" key="1">
    <source>
        <dbReference type="SAM" id="MobiDB-lite"/>
    </source>
</evidence>
<feature type="compositionally biased region" description="Low complexity" evidence="1">
    <location>
        <begin position="116"/>
        <end position="128"/>
    </location>
</feature>
<dbReference type="RefSeq" id="WP_238248347.1">
    <property type="nucleotide sequence ID" value="NZ_BPQX01000018.1"/>
</dbReference>
<dbReference type="EMBL" id="JAUSVV010000008">
    <property type="protein sequence ID" value="MDQ0443781.1"/>
    <property type="molecule type" value="Genomic_DNA"/>
</dbReference>
<dbReference type="SUPFAM" id="SSF50199">
    <property type="entry name" value="Staphylococcal nuclease"/>
    <property type="match status" value="1"/>
</dbReference>